<evidence type="ECO:0000313" key="1">
    <source>
        <dbReference type="EMBL" id="MCW3484353.1"/>
    </source>
</evidence>
<protein>
    <recommendedName>
        <fullName evidence="3">DUF4595 domain-containing protein</fullName>
    </recommendedName>
</protein>
<proteinExistence type="predicted"/>
<keyword evidence="2" id="KW-1185">Reference proteome</keyword>
<dbReference type="Proteomes" id="UP001207742">
    <property type="component" value="Unassembled WGS sequence"/>
</dbReference>
<name>A0ABT3IK65_9BACT</name>
<gene>
    <name evidence="1" type="ORF">OL497_10640</name>
</gene>
<accession>A0ABT3IK65</accession>
<evidence type="ECO:0008006" key="3">
    <source>
        <dbReference type="Google" id="ProtNLM"/>
    </source>
</evidence>
<evidence type="ECO:0000313" key="2">
    <source>
        <dbReference type="Proteomes" id="UP001207742"/>
    </source>
</evidence>
<organism evidence="1 2">
    <name type="scientific">Chitinophaga nivalis</name>
    <dbReference type="NCBI Taxonomy" id="2991709"/>
    <lineage>
        <taxon>Bacteria</taxon>
        <taxon>Pseudomonadati</taxon>
        <taxon>Bacteroidota</taxon>
        <taxon>Chitinophagia</taxon>
        <taxon>Chitinophagales</taxon>
        <taxon>Chitinophagaceae</taxon>
        <taxon>Chitinophaga</taxon>
    </lineage>
</organism>
<dbReference type="EMBL" id="JAPDNS010000001">
    <property type="protein sequence ID" value="MCW3484353.1"/>
    <property type="molecule type" value="Genomic_DNA"/>
</dbReference>
<comment type="caution">
    <text evidence="1">The sequence shown here is derived from an EMBL/GenBank/DDBJ whole genome shotgun (WGS) entry which is preliminary data.</text>
</comment>
<reference evidence="1 2" key="1">
    <citation type="submission" date="2022-10" db="EMBL/GenBank/DDBJ databases">
        <title>Chitinophaga nivalis PC15 sp. nov., isolated from Pyeongchang county, South Korea.</title>
        <authorList>
            <person name="Trinh H.N."/>
        </authorList>
    </citation>
    <scope>NUCLEOTIDE SEQUENCE [LARGE SCALE GENOMIC DNA]</scope>
    <source>
        <strain evidence="1 2">PC14</strain>
    </source>
</reference>
<sequence>MTKMYGRAILLLYAACCLLPGCNKHSIAVPGAEDRGFCQIKTMYMHMPGRIEIADFYYDHQGKPTRVTVTTTDASYQVQNTPYYFRYDQQGRLHDFIITSKPDPGNPLPYHEDIIGWHRYGYPDAVTVLDTVYFYLGWYADSCREPGVLASPGAYYTHQLDYKGRIVETKVGGYTYTYSYNPLGDKAGFTYDHQPGIYRTNKVWQFVFNDFSTHNILGPTPPGVGKIVAYNYFGLPAVLSEHENDEGSRVNRLNMVGDTLRIKYFCDEGTHTDKDALR</sequence>
<dbReference type="RefSeq" id="WP_264729928.1">
    <property type="nucleotide sequence ID" value="NZ_JAPDNR010000001.1"/>
</dbReference>